<keyword evidence="7" id="KW-1185">Reference proteome</keyword>
<comment type="caution">
    <text evidence="6">The sequence shown here is derived from an EMBL/GenBank/DDBJ whole genome shotgun (WGS) entry which is preliminary data.</text>
</comment>
<dbReference type="InterPro" id="IPR036390">
    <property type="entry name" value="WH_DNA-bd_sf"/>
</dbReference>
<protein>
    <submittedName>
        <fullName evidence="6">Winged helix-turn-helix domain-containing protein</fullName>
    </submittedName>
</protein>
<evidence type="ECO:0000256" key="4">
    <source>
        <dbReference type="SAM" id="MobiDB-lite"/>
    </source>
</evidence>
<dbReference type="SMART" id="SM00345">
    <property type="entry name" value="HTH_GNTR"/>
    <property type="match status" value="1"/>
</dbReference>
<evidence type="ECO:0000256" key="2">
    <source>
        <dbReference type="ARBA" id="ARBA00023125"/>
    </source>
</evidence>
<dbReference type="Proteomes" id="UP001354931">
    <property type="component" value="Unassembled WGS sequence"/>
</dbReference>
<gene>
    <name evidence="6" type="ORF">OKJ99_23870</name>
</gene>
<evidence type="ECO:0000313" key="6">
    <source>
        <dbReference type="EMBL" id="MEB8340536.1"/>
    </source>
</evidence>
<keyword evidence="2" id="KW-0238">DNA-binding</keyword>
<sequence>MNESTGSAPRPTAEGIADTLRTRILGGDLKPGERLPTQASLAREFGVERGTVRNALQLLRSDGLLANPGKGSPPTVSRPKQQSLAGAQMARSILGPRLVAAFEAPHVYVDVASLTGETLVTALGEPLAKVYEGRLRPESVQVRMVVPRPGGTVDYPAPAAGWGADDKLDRAVKQRGLIQWASQRMVLDNAFKGLRDHGIDASFEFRFVSGVPTRKVYLLNRQEALVGHYIPGRFEREIDDYEGADKVELVDVEGFKTEMFPFARSNGRDQAAFVDGEQAMFDGLWEHVARRQD</sequence>
<reference evidence="6 7" key="1">
    <citation type="submission" date="2022-10" db="EMBL/GenBank/DDBJ databases">
        <authorList>
            <person name="Xie J."/>
            <person name="Shen N."/>
        </authorList>
    </citation>
    <scope>NUCLEOTIDE SEQUENCE [LARGE SCALE GENOMIC DNA]</scope>
    <source>
        <strain evidence="6 7">YIM65594</strain>
    </source>
</reference>
<dbReference type="RefSeq" id="WP_326019407.1">
    <property type="nucleotide sequence ID" value="NZ_JAOZYC010000135.1"/>
</dbReference>
<dbReference type="Gene3D" id="1.10.10.10">
    <property type="entry name" value="Winged helix-like DNA-binding domain superfamily/Winged helix DNA-binding domain"/>
    <property type="match status" value="1"/>
</dbReference>
<evidence type="ECO:0000313" key="7">
    <source>
        <dbReference type="Proteomes" id="UP001354931"/>
    </source>
</evidence>
<evidence type="ECO:0000256" key="3">
    <source>
        <dbReference type="ARBA" id="ARBA00023163"/>
    </source>
</evidence>
<organism evidence="6 7">
    <name type="scientific">Streptomyces endophyticus</name>
    <dbReference type="NCBI Taxonomy" id="714166"/>
    <lineage>
        <taxon>Bacteria</taxon>
        <taxon>Bacillati</taxon>
        <taxon>Actinomycetota</taxon>
        <taxon>Actinomycetes</taxon>
        <taxon>Kitasatosporales</taxon>
        <taxon>Streptomycetaceae</taxon>
        <taxon>Streptomyces</taxon>
    </lineage>
</organism>
<name>A0ABU6F937_9ACTN</name>
<dbReference type="InterPro" id="IPR050679">
    <property type="entry name" value="Bact_HTH_transcr_reg"/>
</dbReference>
<dbReference type="SUPFAM" id="SSF46785">
    <property type="entry name" value="Winged helix' DNA-binding domain"/>
    <property type="match status" value="1"/>
</dbReference>
<dbReference type="PANTHER" id="PTHR44846">
    <property type="entry name" value="MANNOSYL-D-GLYCERATE TRANSPORT/METABOLISM SYSTEM REPRESSOR MNGR-RELATED"/>
    <property type="match status" value="1"/>
</dbReference>
<feature type="domain" description="HTH gntR-type" evidence="5">
    <location>
        <begin position="10"/>
        <end position="79"/>
    </location>
</feature>
<keyword evidence="1" id="KW-0805">Transcription regulation</keyword>
<keyword evidence="3" id="KW-0804">Transcription</keyword>
<dbReference type="PROSITE" id="PS50949">
    <property type="entry name" value="HTH_GNTR"/>
    <property type="match status" value="1"/>
</dbReference>
<evidence type="ECO:0000259" key="5">
    <source>
        <dbReference type="PROSITE" id="PS50949"/>
    </source>
</evidence>
<dbReference type="PRINTS" id="PR00035">
    <property type="entry name" value="HTHGNTR"/>
</dbReference>
<dbReference type="EMBL" id="JAOZYC010000135">
    <property type="protein sequence ID" value="MEB8340536.1"/>
    <property type="molecule type" value="Genomic_DNA"/>
</dbReference>
<feature type="region of interest" description="Disordered" evidence="4">
    <location>
        <begin position="63"/>
        <end position="82"/>
    </location>
</feature>
<dbReference type="Pfam" id="PF00392">
    <property type="entry name" value="GntR"/>
    <property type="match status" value="1"/>
</dbReference>
<accession>A0ABU6F937</accession>
<dbReference type="InterPro" id="IPR036388">
    <property type="entry name" value="WH-like_DNA-bd_sf"/>
</dbReference>
<dbReference type="InterPro" id="IPR000524">
    <property type="entry name" value="Tscrpt_reg_HTH_GntR"/>
</dbReference>
<dbReference type="PANTHER" id="PTHR44846:SF17">
    <property type="entry name" value="GNTR-FAMILY TRANSCRIPTIONAL REGULATOR"/>
    <property type="match status" value="1"/>
</dbReference>
<dbReference type="CDD" id="cd07377">
    <property type="entry name" value="WHTH_GntR"/>
    <property type="match status" value="1"/>
</dbReference>
<proteinExistence type="predicted"/>
<evidence type="ECO:0000256" key="1">
    <source>
        <dbReference type="ARBA" id="ARBA00023015"/>
    </source>
</evidence>